<evidence type="ECO:0000313" key="3">
    <source>
        <dbReference type="Proteomes" id="UP001596435"/>
    </source>
</evidence>
<accession>A0ABW2FRC3</accession>
<comment type="caution">
    <text evidence="2">The sequence shown here is derived from an EMBL/GenBank/DDBJ whole genome shotgun (WGS) entry which is preliminary data.</text>
</comment>
<protein>
    <submittedName>
        <fullName evidence="2">DUF3040 domain-containing protein</fullName>
    </submittedName>
</protein>
<keyword evidence="3" id="KW-1185">Reference proteome</keyword>
<reference evidence="3" key="1">
    <citation type="journal article" date="2019" name="Int. J. Syst. Evol. Microbiol.">
        <title>The Global Catalogue of Microorganisms (GCM) 10K type strain sequencing project: providing services to taxonomists for standard genome sequencing and annotation.</title>
        <authorList>
            <consortium name="The Broad Institute Genomics Platform"/>
            <consortium name="The Broad Institute Genome Sequencing Center for Infectious Disease"/>
            <person name="Wu L."/>
            <person name="Ma J."/>
        </authorList>
    </citation>
    <scope>NUCLEOTIDE SEQUENCE [LARGE SCALE GENOMIC DNA]</scope>
    <source>
        <strain evidence="3">CGMCC 1.12859</strain>
    </source>
</reference>
<dbReference type="EMBL" id="JBHTAJ010000005">
    <property type="protein sequence ID" value="MFC7178662.1"/>
    <property type="molecule type" value="Genomic_DNA"/>
</dbReference>
<dbReference type="Proteomes" id="UP001596435">
    <property type="component" value="Unassembled WGS sequence"/>
</dbReference>
<sequence>MLTQRELRLLAEAEDDLARDRRLARRLVRHRIGPRWWGSPRALAVLLVVLAVVGAAAVVVGWATGTATGVLTGASVWGSAWVAAGILVARIAVLMRPGRGR</sequence>
<dbReference type="Pfam" id="PF11239">
    <property type="entry name" value="DUF3040"/>
    <property type="match status" value="1"/>
</dbReference>
<feature type="transmembrane region" description="Helical" evidence="1">
    <location>
        <begin position="76"/>
        <end position="95"/>
    </location>
</feature>
<keyword evidence="1" id="KW-0812">Transmembrane</keyword>
<organism evidence="2 3">
    <name type="scientific">Kitasatospora paranensis</name>
    <dbReference type="NCBI Taxonomy" id="258053"/>
    <lineage>
        <taxon>Bacteria</taxon>
        <taxon>Bacillati</taxon>
        <taxon>Actinomycetota</taxon>
        <taxon>Actinomycetes</taxon>
        <taxon>Kitasatosporales</taxon>
        <taxon>Streptomycetaceae</taxon>
        <taxon>Kitasatospora</taxon>
    </lineage>
</organism>
<evidence type="ECO:0000256" key="1">
    <source>
        <dbReference type="SAM" id="Phobius"/>
    </source>
</evidence>
<dbReference type="RefSeq" id="WP_345709289.1">
    <property type="nucleotide sequence ID" value="NZ_BAABKV010000001.1"/>
</dbReference>
<name>A0ABW2FRC3_9ACTN</name>
<evidence type="ECO:0000313" key="2">
    <source>
        <dbReference type="EMBL" id="MFC7178662.1"/>
    </source>
</evidence>
<feature type="transmembrane region" description="Helical" evidence="1">
    <location>
        <begin position="42"/>
        <end position="64"/>
    </location>
</feature>
<keyword evidence="1" id="KW-0472">Membrane</keyword>
<keyword evidence="1" id="KW-1133">Transmembrane helix</keyword>
<proteinExistence type="predicted"/>
<gene>
    <name evidence="2" type="ORF">ACFQMG_03670</name>
</gene>
<dbReference type="InterPro" id="IPR021401">
    <property type="entry name" value="DUF3040"/>
</dbReference>